<keyword evidence="1" id="KW-0328">Glycosyltransferase</keyword>
<dbReference type="InterPro" id="IPR002201">
    <property type="entry name" value="Glyco_trans_9"/>
</dbReference>
<evidence type="ECO:0000313" key="4">
    <source>
        <dbReference type="Proteomes" id="UP001621964"/>
    </source>
</evidence>
<dbReference type="Proteomes" id="UP001621964">
    <property type="component" value="Unassembled WGS sequence"/>
</dbReference>
<proteinExistence type="predicted"/>
<sequence>MSISQPERVLIIKLRHHGDVLLSTPVVDALKHKFPDCEVDMLVYAATTDVILDNRQISNIFTIDREWKKQGVRAQLAHEKALFKSLKARNYDWAFNISDQWRAAFLAKLCAHYSAGIACCKRDNFLWRHCHDFLNEELDTSHHMVESNLNVLPPLVLPEEYPAKVRMEIAPANRESVLEKLSAQGWNGEPYVLAHPGARWFFKCWEDGKNAALLQLLLLNGKNVVLTASPDAAEQEMVQSILGRLKIPDGVHVWVLSGCLNLRELAAAIDGAELFFGVDSVPMHIAAALDKPQVALFGPSWVGRWRPYSDKAEVVWAGDFAELPHPDSINTNDATRLLGAIPLDVVWEKVRAKLGL</sequence>
<dbReference type="PANTHER" id="PTHR30160">
    <property type="entry name" value="TETRAACYLDISACCHARIDE 4'-KINASE-RELATED"/>
    <property type="match status" value="1"/>
</dbReference>
<reference evidence="3 4" key="1">
    <citation type="submission" date="2024-11" db="EMBL/GenBank/DDBJ databases">
        <authorList>
            <person name="Mikucki A.G."/>
            <person name="Kahler C.M."/>
        </authorList>
    </citation>
    <scope>NUCLEOTIDE SEQUENCE [LARGE SCALE GENOMIC DNA]</scope>
    <source>
        <strain evidence="3 4">EXNM717</strain>
    </source>
</reference>
<dbReference type="Pfam" id="PF01075">
    <property type="entry name" value="Glyco_transf_9"/>
    <property type="match status" value="1"/>
</dbReference>
<comment type="caution">
    <text evidence="3">The sequence shown here is derived from an EMBL/GenBank/DDBJ whole genome shotgun (WGS) entry which is preliminary data.</text>
</comment>
<protein>
    <submittedName>
        <fullName evidence="3">Lipopolysaccharide heptosyltransferase III</fullName>
    </submittedName>
</protein>
<evidence type="ECO:0000256" key="2">
    <source>
        <dbReference type="ARBA" id="ARBA00022679"/>
    </source>
</evidence>
<dbReference type="InterPro" id="IPR011916">
    <property type="entry name" value="LipoPS_heptosylTferase-III"/>
</dbReference>
<dbReference type="SUPFAM" id="SSF53756">
    <property type="entry name" value="UDP-Glycosyltransferase/glycogen phosphorylase"/>
    <property type="match status" value="1"/>
</dbReference>
<evidence type="ECO:0000313" key="3">
    <source>
        <dbReference type="EMBL" id="MFK7641180.1"/>
    </source>
</evidence>
<organism evidence="3 4">
    <name type="scientific">Neisseria oralis</name>
    <dbReference type="NCBI Taxonomy" id="1107316"/>
    <lineage>
        <taxon>Bacteria</taxon>
        <taxon>Pseudomonadati</taxon>
        <taxon>Pseudomonadota</taxon>
        <taxon>Betaproteobacteria</taxon>
        <taxon>Neisseriales</taxon>
        <taxon>Neisseriaceae</taxon>
        <taxon>Neisseria</taxon>
    </lineage>
</organism>
<keyword evidence="4" id="KW-1185">Reference proteome</keyword>
<dbReference type="Gene3D" id="3.40.50.2000">
    <property type="entry name" value="Glycogen Phosphorylase B"/>
    <property type="match status" value="2"/>
</dbReference>
<dbReference type="NCBIfam" id="TIGR02201">
    <property type="entry name" value="heptsyl_trn_III"/>
    <property type="match status" value="1"/>
</dbReference>
<keyword evidence="2" id="KW-0808">Transferase</keyword>
<accession>A0ABW8Q1U8</accession>
<gene>
    <name evidence="3" type="primary">rfaQ</name>
    <name evidence="3" type="ORF">ACI43T_01510</name>
</gene>
<dbReference type="EMBL" id="JBJGEB010000001">
    <property type="protein sequence ID" value="MFK7641180.1"/>
    <property type="molecule type" value="Genomic_DNA"/>
</dbReference>
<dbReference type="CDD" id="cd03789">
    <property type="entry name" value="GT9_LPS_heptosyltransferase"/>
    <property type="match status" value="1"/>
</dbReference>
<evidence type="ECO:0000256" key="1">
    <source>
        <dbReference type="ARBA" id="ARBA00022676"/>
    </source>
</evidence>
<dbReference type="PANTHER" id="PTHR30160:SF1">
    <property type="entry name" value="LIPOPOLYSACCHARIDE 1,2-N-ACETYLGLUCOSAMINETRANSFERASE-RELATED"/>
    <property type="match status" value="1"/>
</dbReference>
<name>A0ABW8Q1U8_9NEIS</name>
<dbReference type="RefSeq" id="WP_297956292.1">
    <property type="nucleotide sequence ID" value="NZ_JBJGEB010000001.1"/>
</dbReference>
<dbReference type="InterPro" id="IPR051199">
    <property type="entry name" value="LPS_LOS_Heptosyltrfase"/>
</dbReference>